<protein>
    <submittedName>
        <fullName evidence="1">Uncharacterized protein</fullName>
    </submittedName>
</protein>
<name>A0ABT6S1A1_9ACTN</name>
<sequence>MALSVDLEVLIADIEADDLDHVELIKKHVSDALQEQLGYACSITTVYGDPTRTDPCTTPATRWLGHRR</sequence>
<evidence type="ECO:0000313" key="1">
    <source>
        <dbReference type="EMBL" id="MDI3390468.1"/>
    </source>
</evidence>
<dbReference type="Proteomes" id="UP001224661">
    <property type="component" value="Unassembled WGS sequence"/>
</dbReference>
<dbReference type="EMBL" id="JASCIR010000050">
    <property type="protein sequence ID" value="MDI3390468.1"/>
    <property type="molecule type" value="Genomic_DNA"/>
</dbReference>
<reference evidence="1 2" key="1">
    <citation type="submission" date="2023-05" db="EMBL/GenBank/DDBJ databases">
        <title>Draft genome sequence of Streptomyces sp. B-S-A8 isolated from a cave soil in Thailand.</title>
        <authorList>
            <person name="Chamroensaksri N."/>
            <person name="Muangham S."/>
        </authorList>
    </citation>
    <scope>NUCLEOTIDE SEQUENCE [LARGE SCALE GENOMIC DNA]</scope>
    <source>
        <strain evidence="1 2">B-S-A8</strain>
    </source>
</reference>
<proteinExistence type="predicted"/>
<keyword evidence="2" id="KW-1185">Reference proteome</keyword>
<evidence type="ECO:0000313" key="2">
    <source>
        <dbReference type="Proteomes" id="UP001224661"/>
    </source>
</evidence>
<organism evidence="1 2">
    <name type="scientific">Streptomyces solicavernae</name>
    <dbReference type="NCBI Taxonomy" id="3043614"/>
    <lineage>
        <taxon>Bacteria</taxon>
        <taxon>Bacillati</taxon>
        <taxon>Actinomycetota</taxon>
        <taxon>Actinomycetes</taxon>
        <taxon>Kitasatosporales</taxon>
        <taxon>Streptomycetaceae</taxon>
        <taxon>Streptomyces</taxon>
    </lineage>
</organism>
<accession>A0ABT6S1A1</accession>
<comment type="caution">
    <text evidence="1">The sequence shown here is derived from an EMBL/GenBank/DDBJ whole genome shotgun (WGS) entry which is preliminary data.</text>
</comment>
<gene>
    <name evidence="1" type="ORF">QIS99_30380</name>
</gene>
<dbReference type="RefSeq" id="WP_282516956.1">
    <property type="nucleotide sequence ID" value="NZ_JASCIR010000050.1"/>
</dbReference>